<dbReference type="AlphaFoldDB" id="A0A0J1IIM7"/>
<sequence>MYDLADYRSLKNRKHVQDSPVGILDVIESDYPCQYSLLLDNQSLMATLFSKEEWIDILTKSRNSYKDHIQRLDLSREIMVRKI</sequence>
<proteinExistence type="predicted"/>
<keyword evidence="2" id="KW-1185">Reference proteome</keyword>
<dbReference type="PATRIC" id="fig|476652.3.peg.3725"/>
<reference evidence="1 2" key="1">
    <citation type="submission" date="2015-06" db="EMBL/GenBank/DDBJ databases">
        <title>Draft genome of the moderately acidophilic sulfate reducer Candidatus Desulfosporosinus acididurans strain M1.</title>
        <authorList>
            <person name="Poehlein A."/>
            <person name="Petzsch P."/>
            <person name="Johnson B.D."/>
            <person name="Schloemann M."/>
            <person name="Daniel R."/>
            <person name="Muehling M."/>
        </authorList>
    </citation>
    <scope>NUCLEOTIDE SEQUENCE [LARGE SCALE GENOMIC DNA]</scope>
    <source>
        <strain evidence="1 2">M1</strain>
    </source>
</reference>
<organism evidence="1 2">
    <name type="scientific">Desulfosporosinus acididurans</name>
    <dbReference type="NCBI Taxonomy" id="476652"/>
    <lineage>
        <taxon>Bacteria</taxon>
        <taxon>Bacillati</taxon>
        <taxon>Bacillota</taxon>
        <taxon>Clostridia</taxon>
        <taxon>Eubacteriales</taxon>
        <taxon>Desulfitobacteriaceae</taxon>
        <taxon>Desulfosporosinus</taxon>
    </lineage>
</organism>
<evidence type="ECO:0000313" key="1">
    <source>
        <dbReference type="EMBL" id="KLU64586.1"/>
    </source>
</evidence>
<dbReference type="EMBL" id="LDZY01000013">
    <property type="protein sequence ID" value="KLU64586.1"/>
    <property type="molecule type" value="Genomic_DNA"/>
</dbReference>
<protein>
    <submittedName>
        <fullName evidence="1">Uncharacterized protein</fullName>
    </submittedName>
</protein>
<comment type="caution">
    <text evidence="1">The sequence shown here is derived from an EMBL/GenBank/DDBJ whole genome shotgun (WGS) entry which is preliminary data.</text>
</comment>
<accession>A0A0J1IIM7</accession>
<dbReference type="STRING" id="476652.DEAC_c35320"/>
<evidence type="ECO:0000313" key="2">
    <source>
        <dbReference type="Proteomes" id="UP000036356"/>
    </source>
</evidence>
<dbReference type="RefSeq" id="WP_047811320.1">
    <property type="nucleotide sequence ID" value="NZ_LDZY01000013.1"/>
</dbReference>
<dbReference type="Proteomes" id="UP000036356">
    <property type="component" value="Unassembled WGS sequence"/>
</dbReference>
<gene>
    <name evidence="1" type="ORF">DEAC_c35320</name>
</gene>
<name>A0A0J1IIM7_9FIRM</name>